<dbReference type="InterPro" id="IPR039448">
    <property type="entry name" value="Beta_helix"/>
</dbReference>
<sequence length="329" mass="35224">MEWHKTALGLIRLGRSVVDRDALVGGNYMPGPGTTGVIDETTLTLYNGGQNFNPSGSAPETFEGYRYQGMVYLNCSNKTFRNCLFEGPASPTGAIVQGNYDASSGNTFEDCTFRPRTANDVVNCVQGRGLTLRRCDISGGVDGAGATRGSTSLRSDVVVEQCWIHDLLYYRPSDTHADGQTHSDAIQWHGGLGLTVRYNRIEGFSPSPDANRPDDGAGGGAPFYPLNVIMSLLMVNGTASAPTGELLVEGNWMDGGFVLINAQQTANCLTTGPNRIIGNRFGDAVGYTSPVPHILSTRSDKQIEFTGNTHWDKAIPLATGTAANHRVNV</sequence>
<dbReference type="Proteomes" id="UP000252770">
    <property type="component" value="Unassembled WGS sequence"/>
</dbReference>
<organism evidence="2 3">
    <name type="scientific">Desertihabitans brevis</name>
    <dbReference type="NCBI Taxonomy" id="2268447"/>
    <lineage>
        <taxon>Bacteria</taxon>
        <taxon>Bacillati</taxon>
        <taxon>Actinomycetota</taxon>
        <taxon>Actinomycetes</taxon>
        <taxon>Propionibacteriales</taxon>
        <taxon>Propionibacteriaceae</taxon>
        <taxon>Desertihabitans</taxon>
    </lineage>
</organism>
<comment type="caution">
    <text evidence="2">The sequence shown here is derived from an EMBL/GenBank/DDBJ whole genome shotgun (WGS) entry which is preliminary data.</text>
</comment>
<dbReference type="SUPFAM" id="SSF51126">
    <property type="entry name" value="Pectin lyase-like"/>
    <property type="match status" value="1"/>
</dbReference>
<evidence type="ECO:0000259" key="1">
    <source>
        <dbReference type="Pfam" id="PF13229"/>
    </source>
</evidence>
<proteinExistence type="predicted"/>
<evidence type="ECO:0000313" key="3">
    <source>
        <dbReference type="Proteomes" id="UP000252770"/>
    </source>
</evidence>
<dbReference type="Gene3D" id="2.160.20.10">
    <property type="entry name" value="Single-stranded right-handed beta-helix, Pectin lyase-like"/>
    <property type="match status" value="1"/>
</dbReference>
<dbReference type="InterPro" id="IPR011050">
    <property type="entry name" value="Pectin_lyase_fold/virulence"/>
</dbReference>
<dbReference type="EMBL" id="QOUI01000012">
    <property type="protein sequence ID" value="RCK68252.1"/>
    <property type="molecule type" value="Genomic_DNA"/>
</dbReference>
<gene>
    <name evidence="2" type="ORF">DT076_16515</name>
</gene>
<dbReference type="Pfam" id="PF13229">
    <property type="entry name" value="Beta_helix"/>
    <property type="match status" value="1"/>
</dbReference>
<feature type="domain" description="Right handed beta helix" evidence="1">
    <location>
        <begin position="61"/>
        <end position="202"/>
    </location>
</feature>
<name>A0A367YT97_9ACTN</name>
<dbReference type="InterPro" id="IPR012334">
    <property type="entry name" value="Pectin_lyas_fold"/>
</dbReference>
<protein>
    <recommendedName>
        <fullName evidence="1">Right handed beta helix domain-containing protein</fullName>
    </recommendedName>
</protein>
<evidence type="ECO:0000313" key="2">
    <source>
        <dbReference type="EMBL" id="RCK68252.1"/>
    </source>
</evidence>
<keyword evidence="3" id="KW-1185">Reference proteome</keyword>
<reference evidence="2 3" key="1">
    <citation type="submission" date="2018-07" db="EMBL/GenBank/DDBJ databases">
        <title>Desertimonas flava gen. nov. sp. nov.</title>
        <authorList>
            <person name="Liu S."/>
        </authorList>
    </citation>
    <scope>NUCLEOTIDE SEQUENCE [LARGE SCALE GENOMIC DNA]</scope>
    <source>
        <strain evidence="2 3">16Sb5-5</strain>
    </source>
</reference>
<dbReference type="AlphaFoldDB" id="A0A367YT97"/>
<accession>A0A367YT97</accession>